<evidence type="ECO:0000313" key="1">
    <source>
        <dbReference type="EMBL" id="RBP52749.1"/>
    </source>
</evidence>
<evidence type="ECO:0000313" key="2">
    <source>
        <dbReference type="Proteomes" id="UP000253083"/>
    </source>
</evidence>
<accession>A0A395JMH4</accession>
<dbReference type="PIRSF" id="PIRSF010372">
    <property type="entry name" value="PaiB"/>
    <property type="match status" value="1"/>
</dbReference>
<dbReference type="InParanoid" id="A0A395JMH4"/>
<organism evidence="1 2">
    <name type="scientific">Arenicella xantha</name>
    <dbReference type="NCBI Taxonomy" id="644221"/>
    <lineage>
        <taxon>Bacteria</taxon>
        <taxon>Pseudomonadati</taxon>
        <taxon>Pseudomonadota</taxon>
        <taxon>Gammaproteobacteria</taxon>
        <taxon>Arenicellales</taxon>
        <taxon>Arenicellaceae</taxon>
        <taxon>Arenicella</taxon>
    </lineage>
</organism>
<dbReference type="PANTHER" id="PTHR35802:SF1">
    <property type="entry name" value="PROTEASE SYNTHASE AND SPORULATION PROTEIN PAI 2"/>
    <property type="match status" value="1"/>
</dbReference>
<dbReference type="EMBL" id="QNRT01000001">
    <property type="protein sequence ID" value="RBP52749.1"/>
    <property type="molecule type" value="Genomic_DNA"/>
</dbReference>
<proteinExistence type="predicted"/>
<dbReference type="RefSeq" id="WP_113952372.1">
    <property type="nucleotide sequence ID" value="NZ_QNRT01000001.1"/>
</dbReference>
<dbReference type="Pfam" id="PF04299">
    <property type="entry name" value="FMN_bind_2"/>
    <property type="match status" value="1"/>
</dbReference>
<dbReference type="SUPFAM" id="SSF50475">
    <property type="entry name" value="FMN-binding split barrel"/>
    <property type="match status" value="1"/>
</dbReference>
<dbReference type="InterPro" id="IPR012349">
    <property type="entry name" value="Split_barrel_FMN-bd"/>
</dbReference>
<comment type="caution">
    <text evidence="1">The sequence shown here is derived from an EMBL/GenBank/DDBJ whole genome shotgun (WGS) entry which is preliminary data.</text>
</comment>
<dbReference type="PANTHER" id="PTHR35802">
    <property type="entry name" value="PROTEASE SYNTHASE AND SPORULATION PROTEIN PAI 2"/>
    <property type="match status" value="1"/>
</dbReference>
<dbReference type="Proteomes" id="UP000253083">
    <property type="component" value="Unassembled WGS sequence"/>
</dbReference>
<keyword evidence="2" id="KW-1185">Reference proteome</keyword>
<gene>
    <name evidence="1" type="ORF">DFR28_101132</name>
</gene>
<dbReference type="AlphaFoldDB" id="A0A395JMH4"/>
<reference evidence="1 2" key="1">
    <citation type="submission" date="2018-06" db="EMBL/GenBank/DDBJ databases">
        <title>Genomic Encyclopedia of Type Strains, Phase IV (KMG-IV): sequencing the most valuable type-strain genomes for metagenomic binning, comparative biology and taxonomic classification.</title>
        <authorList>
            <person name="Goeker M."/>
        </authorList>
    </citation>
    <scope>NUCLEOTIDE SEQUENCE [LARGE SCALE GENOMIC DNA]</scope>
    <source>
        <strain evidence="1 2">DSM 24032</strain>
    </source>
</reference>
<sequence length="211" mass="23441">MHIPKVFQQQNQEQLLNVVKQYPFASLIVTSASGLEVNHIPLIYREVSGAPVLQGHIAKVNPVWQSLSDGSEALAVFSGPNCYVSPSYYPTKRENGRAVPTWNYVAVHVSGLIRFIHDAQWNESMLRELTLEHEAGRAEPWSLDDAPRAYIDKLLPAIVGVELSSLSFSGKWKLSQNQPPRNQLGVVSGLEQEPSDAAQKIAQLVRNIANY</sequence>
<name>A0A395JMH4_9GAMM</name>
<protein>
    <submittedName>
        <fullName evidence="1">PaiB family negative transcriptional regulator</fullName>
    </submittedName>
</protein>
<dbReference type="Gene3D" id="2.30.110.10">
    <property type="entry name" value="Electron Transport, Fmn-binding Protein, Chain A"/>
    <property type="match status" value="1"/>
</dbReference>
<dbReference type="InterPro" id="IPR007396">
    <property type="entry name" value="TR_PAI2-type"/>
</dbReference>
<dbReference type="OrthoDB" id="9794948at2"/>